<feature type="compositionally biased region" description="Pro residues" evidence="1">
    <location>
        <begin position="1"/>
        <end position="10"/>
    </location>
</feature>
<keyword evidence="3" id="KW-1185">Reference proteome</keyword>
<reference evidence="2 3" key="1">
    <citation type="submission" date="2022-08" db="EMBL/GenBank/DDBJ databases">
        <authorList>
            <person name="Somphong A."/>
            <person name="Phongsopitanun W."/>
        </authorList>
    </citation>
    <scope>NUCLEOTIDE SEQUENCE [LARGE SCALE GENOMIC DNA]</scope>
    <source>
        <strain evidence="2 3">LP11</strain>
    </source>
</reference>
<feature type="compositionally biased region" description="Basic and acidic residues" evidence="1">
    <location>
        <begin position="74"/>
        <end position="93"/>
    </location>
</feature>
<feature type="region of interest" description="Disordered" evidence="1">
    <location>
        <begin position="1"/>
        <end position="93"/>
    </location>
</feature>
<comment type="caution">
    <text evidence="2">The sequence shown here is derived from an EMBL/GenBank/DDBJ whole genome shotgun (WGS) entry which is preliminary data.</text>
</comment>
<organism evidence="2 3">
    <name type="scientific">Streptomyces pyxinicus</name>
    <dbReference type="NCBI Taxonomy" id="2970331"/>
    <lineage>
        <taxon>Bacteria</taxon>
        <taxon>Bacillati</taxon>
        <taxon>Actinomycetota</taxon>
        <taxon>Actinomycetes</taxon>
        <taxon>Kitasatosporales</taxon>
        <taxon>Streptomycetaceae</taxon>
        <taxon>Streptomyces</taxon>
    </lineage>
</organism>
<evidence type="ECO:0000313" key="3">
    <source>
        <dbReference type="Proteomes" id="UP001205612"/>
    </source>
</evidence>
<dbReference type="Proteomes" id="UP001205612">
    <property type="component" value="Unassembled WGS sequence"/>
</dbReference>
<dbReference type="RefSeq" id="WP_258782956.1">
    <property type="nucleotide sequence ID" value="NZ_JANUGP010000035.1"/>
</dbReference>
<evidence type="ECO:0008006" key="4">
    <source>
        <dbReference type="Google" id="ProtNLM"/>
    </source>
</evidence>
<name>A0ABT2BB78_9ACTN</name>
<dbReference type="EMBL" id="JANUGP010000035">
    <property type="protein sequence ID" value="MCS0605675.1"/>
    <property type="molecule type" value="Genomic_DNA"/>
</dbReference>
<evidence type="ECO:0000256" key="1">
    <source>
        <dbReference type="SAM" id="MobiDB-lite"/>
    </source>
</evidence>
<proteinExistence type="predicted"/>
<sequence length="93" mass="9774">MAATPAPPKPVRAVPGVVQRAPEPPASGAPPAQEAAAATSGRGKPARTPAQAPDAGPDLDELARRLLDPVSRLLRTELRRGRERTGRPFDGRR</sequence>
<evidence type="ECO:0000313" key="2">
    <source>
        <dbReference type="EMBL" id="MCS0605675.1"/>
    </source>
</evidence>
<feature type="compositionally biased region" description="Low complexity" evidence="1">
    <location>
        <begin position="29"/>
        <end position="38"/>
    </location>
</feature>
<protein>
    <recommendedName>
        <fullName evidence="4">Syndecan 1</fullName>
    </recommendedName>
</protein>
<gene>
    <name evidence="2" type="ORF">NX794_31395</name>
</gene>
<accession>A0ABT2BB78</accession>